<dbReference type="EMBL" id="BNJF01000001">
    <property type="protein sequence ID" value="GHO42814.1"/>
    <property type="molecule type" value="Genomic_DNA"/>
</dbReference>
<comment type="subcellular location">
    <subcellularLocation>
        <location evidence="2">Cell membrane</location>
        <topology evidence="2">Single-pass type II membrane protein</topology>
    </subcellularLocation>
    <subcellularLocation>
        <location evidence="6">Membrane</location>
        <topology evidence="6">Single-pass type II membrane protein</topology>
    </subcellularLocation>
</comment>
<dbReference type="PANTHER" id="PTHR43390:SF1">
    <property type="entry name" value="CHLOROPLAST PROCESSING PEPTIDASE"/>
    <property type="match status" value="1"/>
</dbReference>
<dbReference type="GO" id="GO:0005886">
    <property type="term" value="C:plasma membrane"/>
    <property type="evidence" value="ECO:0007669"/>
    <property type="project" value="UniProtKB-SubCell"/>
</dbReference>
<dbReference type="GO" id="GO:0009003">
    <property type="term" value="F:signal peptidase activity"/>
    <property type="evidence" value="ECO:0007669"/>
    <property type="project" value="UniProtKB-EC"/>
</dbReference>
<evidence type="ECO:0000313" key="8">
    <source>
        <dbReference type="EMBL" id="GHO42814.1"/>
    </source>
</evidence>
<dbReference type="GO" id="GO:0006465">
    <property type="term" value="P:signal peptide processing"/>
    <property type="evidence" value="ECO:0007669"/>
    <property type="project" value="InterPro"/>
</dbReference>
<reference evidence="8" key="1">
    <citation type="submission" date="2020-10" db="EMBL/GenBank/DDBJ databases">
        <title>Taxonomic study of unclassified bacteria belonging to the class Ktedonobacteria.</title>
        <authorList>
            <person name="Yabe S."/>
            <person name="Wang C.M."/>
            <person name="Zheng Y."/>
            <person name="Sakai Y."/>
            <person name="Cavaletti L."/>
            <person name="Monciardini P."/>
            <person name="Donadio S."/>
        </authorList>
    </citation>
    <scope>NUCLEOTIDE SEQUENCE</scope>
    <source>
        <strain evidence="8">SOSP1-1</strain>
    </source>
</reference>
<accession>A0A8J3HZJ6</accession>
<sequence>MGKRPKSHLAREIVEIAVLTLLIFLLIRFVTQSYSVSDRNMEPSLHQSEYVLVNKIAYTFNKAPERGDVIVFHYPQDTHTDYIERIIGLPGDTVRIDNKNVWVNDKLLNESAYVTMSANPFAKSWKVPSGQYFVLGDNRPQSNDSRYWGFVPRDYIVGKAAFIYWPLGKIRGL</sequence>
<evidence type="ECO:0000256" key="3">
    <source>
        <dbReference type="ARBA" id="ARBA00009370"/>
    </source>
</evidence>
<evidence type="ECO:0000256" key="6">
    <source>
        <dbReference type="RuleBase" id="RU362042"/>
    </source>
</evidence>
<dbReference type="GO" id="GO:0004252">
    <property type="term" value="F:serine-type endopeptidase activity"/>
    <property type="evidence" value="ECO:0007669"/>
    <property type="project" value="InterPro"/>
</dbReference>
<dbReference type="PANTHER" id="PTHR43390">
    <property type="entry name" value="SIGNAL PEPTIDASE I"/>
    <property type="match status" value="1"/>
</dbReference>
<dbReference type="InterPro" id="IPR019758">
    <property type="entry name" value="Pept_S26A_signal_pept_1_CS"/>
</dbReference>
<dbReference type="EC" id="3.4.21.89" evidence="4 6"/>
<feature type="domain" description="Peptidase S26" evidence="7">
    <location>
        <begin position="13"/>
        <end position="165"/>
    </location>
</feature>
<dbReference type="InterPro" id="IPR000223">
    <property type="entry name" value="Pept_S26A_signal_pept_1"/>
</dbReference>
<organism evidence="8 9">
    <name type="scientific">Ktedonospora formicarum</name>
    <dbReference type="NCBI Taxonomy" id="2778364"/>
    <lineage>
        <taxon>Bacteria</taxon>
        <taxon>Bacillati</taxon>
        <taxon>Chloroflexota</taxon>
        <taxon>Ktedonobacteria</taxon>
        <taxon>Ktedonobacterales</taxon>
        <taxon>Ktedonobacteraceae</taxon>
        <taxon>Ktedonospora</taxon>
    </lineage>
</organism>
<comment type="caution">
    <text evidence="8">The sequence shown here is derived from an EMBL/GenBank/DDBJ whole genome shotgun (WGS) entry which is preliminary data.</text>
</comment>
<gene>
    <name evidence="8" type="ORF">KSX_09770</name>
</gene>
<dbReference type="NCBIfam" id="TIGR02227">
    <property type="entry name" value="sigpep_I_bact"/>
    <property type="match status" value="1"/>
</dbReference>
<comment type="similarity">
    <text evidence="3 6">Belongs to the peptidase S26 family.</text>
</comment>
<dbReference type="RefSeq" id="WP_220192317.1">
    <property type="nucleotide sequence ID" value="NZ_BNJF01000001.1"/>
</dbReference>
<dbReference type="Proteomes" id="UP000612362">
    <property type="component" value="Unassembled WGS sequence"/>
</dbReference>
<evidence type="ECO:0000256" key="1">
    <source>
        <dbReference type="ARBA" id="ARBA00000677"/>
    </source>
</evidence>
<protein>
    <recommendedName>
        <fullName evidence="4 6">Signal peptidase I</fullName>
        <ecNumber evidence="4 6">3.4.21.89</ecNumber>
    </recommendedName>
</protein>
<evidence type="ECO:0000256" key="4">
    <source>
        <dbReference type="ARBA" id="ARBA00013208"/>
    </source>
</evidence>
<dbReference type="SUPFAM" id="SSF51306">
    <property type="entry name" value="LexA/Signal peptidase"/>
    <property type="match status" value="1"/>
</dbReference>
<keyword evidence="5 6" id="KW-0378">Hydrolase</keyword>
<evidence type="ECO:0000313" key="9">
    <source>
        <dbReference type="Proteomes" id="UP000612362"/>
    </source>
</evidence>
<dbReference type="PRINTS" id="PR00727">
    <property type="entry name" value="LEADERPTASE"/>
</dbReference>
<dbReference type="Gene3D" id="2.10.109.10">
    <property type="entry name" value="Umud Fragment, subunit A"/>
    <property type="match status" value="1"/>
</dbReference>
<name>A0A8J3HZJ6_9CHLR</name>
<evidence type="ECO:0000256" key="5">
    <source>
        <dbReference type="ARBA" id="ARBA00022801"/>
    </source>
</evidence>
<dbReference type="Pfam" id="PF10502">
    <property type="entry name" value="Peptidase_S26"/>
    <property type="match status" value="1"/>
</dbReference>
<dbReference type="CDD" id="cd06530">
    <property type="entry name" value="S26_SPase_I"/>
    <property type="match status" value="1"/>
</dbReference>
<dbReference type="AlphaFoldDB" id="A0A8J3HZJ6"/>
<evidence type="ECO:0000256" key="2">
    <source>
        <dbReference type="ARBA" id="ARBA00004401"/>
    </source>
</evidence>
<evidence type="ECO:0000259" key="7">
    <source>
        <dbReference type="Pfam" id="PF10502"/>
    </source>
</evidence>
<comment type="catalytic activity">
    <reaction evidence="1 6">
        <text>Cleavage of hydrophobic, N-terminal signal or leader sequences from secreted and periplasmic proteins.</text>
        <dbReference type="EC" id="3.4.21.89"/>
    </reaction>
</comment>
<dbReference type="InterPro" id="IPR019533">
    <property type="entry name" value="Peptidase_S26"/>
</dbReference>
<keyword evidence="6" id="KW-0645">Protease</keyword>
<proteinExistence type="inferred from homology"/>
<dbReference type="InterPro" id="IPR036286">
    <property type="entry name" value="LexA/Signal_pep-like_sf"/>
</dbReference>
<dbReference type="PROSITE" id="PS00761">
    <property type="entry name" value="SPASE_I_3"/>
    <property type="match status" value="1"/>
</dbReference>
<keyword evidence="9" id="KW-1185">Reference proteome</keyword>